<sequence>MAKLLSTAPISESAEPGAGKEKKHGMGVVSSAPGVGVAELGAGA</sequence>
<comment type="caution">
    <text evidence="2">The sequence shown here is derived from an EMBL/GenBank/DDBJ whole genome shotgun (WGS) entry which is preliminary data.</text>
</comment>
<feature type="region of interest" description="Disordered" evidence="1">
    <location>
        <begin position="1"/>
        <end position="44"/>
    </location>
</feature>
<proteinExistence type="predicted"/>
<reference evidence="2 3" key="1">
    <citation type="journal article" date="2018" name="Front. Plant Sci.">
        <title>Red Clover (Trifolium pratense) and Zigzag Clover (T. medium) - A Picture of Genomic Similarities and Differences.</title>
        <authorList>
            <person name="Dluhosova J."/>
            <person name="Istvanek J."/>
            <person name="Nedelnik J."/>
            <person name="Repkova J."/>
        </authorList>
    </citation>
    <scope>NUCLEOTIDE SEQUENCE [LARGE SCALE GENOMIC DNA]</scope>
    <source>
        <strain evidence="3">cv. 10/8</strain>
        <tissue evidence="2">Leaf</tissue>
    </source>
</reference>
<evidence type="ECO:0000313" key="2">
    <source>
        <dbReference type="EMBL" id="MCI86835.1"/>
    </source>
</evidence>
<evidence type="ECO:0000256" key="1">
    <source>
        <dbReference type="SAM" id="MobiDB-lite"/>
    </source>
</evidence>
<keyword evidence="3" id="KW-1185">Reference proteome</keyword>
<evidence type="ECO:0000313" key="3">
    <source>
        <dbReference type="Proteomes" id="UP000265520"/>
    </source>
</evidence>
<protein>
    <submittedName>
        <fullName evidence="2">Uncharacterized protein</fullName>
    </submittedName>
</protein>
<name>A0A392VJ58_9FABA</name>
<feature type="compositionally biased region" description="Low complexity" evidence="1">
    <location>
        <begin position="26"/>
        <end position="38"/>
    </location>
</feature>
<dbReference type="AlphaFoldDB" id="A0A392VJ58"/>
<dbReference type="EMBL" id="LXQA011150835">
    <property type="protein sequence ID" value="MCI86835.1"/>
    <property type="molecule type" value="Genomic_DNA"/>
</dbReference>
<dbReference type="Proteomes" id="UP000265520">
    <property type="component" value="Unassembled WGS sequence"/>
</dbReference>
<feature type="non-terminal residue" evidence="2">
    <location>
        <position position="44"/>
    </location>
</feature>
<accession>A0A392VJ58</accession>
<organism evidence="2 3">
    <name type="scientific">Trifolium medium</name>
    <dbReference type="NCBI Taxonomy" id="97028"/>
    <lineage>
        <taxon>Eukaryota</taxon>
        <taxon>Viridiplantae</taxon>
        <taxon>Streptophyta</taxon>
        <taxon>Embryophyta</taxon>
        <taxon>Tracheophyta</taxon>
        <taxon>Spermatophyta</taxon>
        <taxon>Magnoliopsida</taxon>
        <taxon>eudicotyledons</taxon>
        <taxon>Gunneridae</taxon>
        <taxon>Pentapetalae</taxon>
        <taxon>rosids</taxon>
        <taxon>fabids</taxon>
        <taxon>Fabales</taxon>
        <taxon>Fabaceae</taxon>
        <taxon>Papilionoideae</taxon>
        <taxon>50 kb inversion clade</taxon>
        <taxon>NPAAA clade</taxon>
        <taxon>Hologalegina</taxon>
        <taxon>IRL clade</taxon>
        <taxon>Trifolieae</taxon>
        <taxon>Trifolium</taxon>
    </lineage>
</organism>